<sequence length="185" mass="19809">MDKNLVGTSSGPGMEMIPGVRMVGMMTVRALDSLPLPVLAIIFIACLALLQWPMSQSPSSILPTFTPPTLEKDRLSPSPFTENPGSKPLFVFTPLPTTTTLASSTSLLTSAQAPLGSTPQTYSVNVYNQQPGAANVMVMGGQQQQLPLPLGRNTRRGSKQLREYRLGLGVVPEVEGESLDRTEVV</sequence>
<dbReference type="KEGG" id="kne:92182483"/>
<evidence type="ECO:0000256" key="1">
    <source>
        <dbReference type="SAM" id="Phobius"/>
    </source>
</evidence>
<protein>
    <submittedName>
        <fullName evidence="2">Uncharacterized protein</fullName>
    </submittedName>
</protein>
<dbReference type="Proteomes" id="UP001388673">
    <property type="component" value="Unassembled WGS sequence"/>
</dbReference>
<evidence type="ECO:0000313" key="3">
    <source>
        <dbReference type="Proteomes" id="UP001388673"/>
    </source>
</evidence>
<dbReference type="AlphaFoldDB" id="A0AAW0YYW3"/>
<comment type="caution">
    <text evidence="2">The sequence shown here is derived from an EMBL/GenBank/DDBJ whole genome shotgun (WGS) entry which is preliminary data.</text>
</comment>
<keyword evidence="1" id="KW-0472">Membrane</keyword>
<feature type="transmembrane region" description="Helical" evidence="1">
    <location>
        <begin position="34"/>
        <end position="52"/>
    </location>
</feature>
<dbReference type="GeneID" id="92182483"/>
<gene>
    <name evidence="2" type="ORF">IAR55_005225</name>
</gene>
<name>A0AAW0YYW3_9TREE</name>
<keyword evidence="3" id="KW-1185">Reference proteome</keyword>
<accession>A0AAW0YYW3</accession>
<dbReference type="RefSeq" id="XP_066800886.1">
    <property type="nucleotide sequence ID" value="XM_066948318.1"/>
</dbReference>
<keyword evidence="1" id="KW-0812">Transmembrane</keyword>
<keyword evidence="1" id="KW-1133">Transmembrane helix</keyword>
<evidence type="ECO:0000313" key="2">
    <source>
        <dbReference type="EMBL" id="KAK8847368.1"/>
    </source>
</evidence>
<reference evidence="2 3" key="1">
    <citation type="journal article" date="2024" name="bioRxiv">
        <title>Comparative genomics of Cryptococcus and Kwoniella reveals pathogenesis evolution and contrasting karyotype dynamics via intercentromeric recombination or chromosome fusion.</title>
        <authorList>
            <person name="Coelho M.A."/>
            <person name="David-Palma M."/>
            <person name="Shea T."/>
            <person name="Bowers K."/>
            <person name="McGinley-Smith S."/>
            <person name="Mohammad A.W."/>
            <person name="Gnirke A."/>
            <person name="Yurkov A.M."/>
            <person name="Nowrousian M."/>
            <person name="Sun S."/>
            <person name="Cuomo C.A."/>
            <person name="Heitman J."/>
        </authorList>
    </citation>
    <scope>NUCLEOTIDE SEQUENCE [LARGE SCALE GENOMIC DNA]</scope>
    <source>
        <strain evidence="2 3">CBS 13917</strain>
    </source>
</reference>
<proteinExistence type="predicted"/>
<organism evidence="2 3">
    <name type="scientific">Kwoniella newhampshirensis</name>
    <dbReference type="NCBI Taxonomy" id="1651941"/>
    <lineage>
        <taxon>Eukaryota</taxon>
        <taxon>Fungi</taxon>
        <taxon>Dikarya</taxon>
        <taxon>Basidiomycota</taxon>
        <taxon>Agaricomycotina</taxon>
        <taxon>Tremellomycetes</taxon>
        <taxon>Tremellales</taxon>
        <taxon>Cryptococcaceae</taxon>
        <taxon>Kwoniella</taxon>
    </lineage>
</organism>
<dbReference type="EMBL" id="JBCAWK010000010">
    <property type="protein sequence ID" value="KAK8847368.1"/>
    <property type="molecule type" value="Genomic_DNA"/>
</dbReference>